<dbReference type="RefSeq" id="WP_398654123.1">
    <property type="nucleotide sequence ID" value="NZ_JBITDC010000001.1"/>
</dbReference>
<sequence length="83" mass="9574">MRPGAKQRRQKHTATKTLPRLAELEKDLLLRRKRAREEQWLGEVAGIDSTLTFLRAKQAEAARPAKRPFTDLGIPRPRSEETQ</sequence>
<evidence type="ECO:0000313" key="3">
    <source>
        <dbReference type="Proteomes" id="UP001612415"/>
    </source>
</evidence>
<accession>A0ABW7XTC8</accession>
<protein>
    <submittedName>
        <fullName evidence="2">Recombinase</fullName>
    </submittedName>
</protein>
<feature type="region of interest" description="Disordered" evidence="1">
    <location>
        <begin position="1"/>
        <end position="20"/>
    </location>
</feature>
<dbReference type="Proteomes" id="UP001612415">
    <property type="component" value="Unassembled WGS sequence"/>
</dbReference>
<gene>
    <name evidence="2" type="ORF">ACIA8P_00020</name>
</gene>
<keyword evidence="3" id="KW-1185">Reference proteome</keyword>
<feature type="compositionally biased region" description="Basic residues" evidence="1">
    <location>
        <begin position="1"/>
        <end position="14"/>
    </location>
</feature>
<evidence type="ECO:0000313" key="2">
    <source>
        <dbReference type="EMBL" id="MFI5673054.1"/>
    </source>
</evidence>
<feature type="region of interest" description="Disordered" evidence="1">
    <location>
        <begin position="59"/>
        <end position="83"/>
    </location>
</feature>
<comment type="caution">
    <text evidence="2">The sequence shown here is derived from an EMBL/GenBank/DDBJ whole genome shotgun (WGS) entry which is preliminary data.</text>
</comment>
<dbReference type="EMBL" id="JBITDC010000001">
    <property type="protein sequence ID" value="MFI5673054.1"/>
    <property type="molecule type" value="Genomic_DNA"/>
</dbReference>
<evidence type="ECO:0000256" key="1">
    <source>
        <dbReference type="SAM" id="MobiDB-lite"/>
    </source>
</evidence>
<proteinExistence type="predicted"/>
<reference evidence="2 3" key="1">
    <citation type="submission" date="2024-10" db="EMBL/GenBank/DDBJ databases">
        <title>The Natural Products Discovery Center: Release of the First 8490 Sequenced Strains for Exploring Actinobacteria Biosynthetic Diversity.</title>
        <authorList>
            <person name="Kalkreuter E."/>
            <person name="Kautsar S.A."/>
            <person name="Yang D."/>
            <person name="Bader C.D."/>
            <person name="Teijaro C.N."/>
            <person name="Fluegel L."/>
            <person name="Davis C.M."/>
            <person name="Simpson J.R."/>
            <person name="Lauterbach L."/>
            <person name="Steele A.D."/>
            <person name="Gui C."/>
            <person name="Meng S."/>
            <person name="Li G."/>
            <person name="Viehrig K."/>
            <person name="Ye F."/>
            <person name="Su P."/>
            <person name="Kiefer A.F."/>
            <person name="Nichols A."/>
            <person name="Cepeda A.J."/>
            <person name="Yan W."/>
            <person name="Fan B."/>
            <person name="Jiang Y."/>
            <person name="Adhikari A."/>
            <person name="Zheng C.-J."/>
            <person name="Schuster L."/>
            <person name="Cowan T.M."/>
            <person name="Smanski M.J."/>
            <person name="Chevrette M.G."/>
            <person name="De Carvalho L.P.S."/>
            <person name="Shen B."/>
        </authorList>
    </citation>
    <scope>NUCLEOTIDE SEQUENCE [LARGE SCALE GENOMIC DNA]</scope>
    <source>
        <strain evidence="2 3">NPDC051599</strain>
    </source>
</reference>
<name>A0ABW7XTC8_STRCE</name>
<organism evidence="2 3">
    <name type="scientific">Streptomyces cellulosae</name>
    <dbReference type="NCBI Taxonomy" id="1968"/>
    <lineage>
        <taxon>Bacteria</taxon>
        <taxon>Bacillati</taxon>
        <taxon>Actinomycetota</taxon>
        <taxon>Actinomycetes</taxon>
        <taxon>Kitasatosporales</taxon>
        <taxon>Streptomycetaceae</taxon>
        <taxon>Streptomyces</taxon>
    </lineage>
</organism>